<dbReference type="RefSeq" id="WP_346230485.1">
    <property type="nucleotide sequence ID" value="NZ_JBDJAW010000055.1"/>
</dbReference>
<accession>A0ABV0B106</accession>
<dbReference type="Proteomes" id="UP001447516">
    <property type="component" value="Unassembled WGS sequence"/>
</dbReference>
<gene>
    <name evidence="1" type="ORF">AAH991_36360</name>
</gene>
<reference evidence="1 2" key="1">
    <citation type="submission" date="2024-05" db="EMBL/GenBank/DDBJ databases">
        <title>Microbispora sp.ZYX-F-249.</title>
        <authorList>
            <person name="Xie H."/>
        </authorList>
    </citation>
    <scope>NUCLEOTIDE SEQUENCE [LARGE SCALE GENOMIC DNA]</scope>
    <source>
        <strain evidence="1 2">ZYX-F-249</strain>
    </source>
</reference>
<organism evidence="1 2">
    <name type="scientific">Microbispora maris</name>
    <dbReference type="NCBI Taxonomy" id="3144104"/>
    <lineage>
        <taxon>Bacteria</taxon>
        <taxon>Bacillati</taxon>
        <taxon>Actinomycetota</taxon>
        <taxon>Actinomycetes</taxon>
        <taxon>Streptosporangiales</taxon>
        <taxon>Streptosporangiaceae</taxon>
        <taxon>Microbispora</taxon>
    </lineage>
</organism>
<proteinExistence type="predicted"/>
<sequence length="142" mass="15670">MVSADELVGRRLEQVTLSLHEHPSADEPSLVHMWLHVSGLGPVRFHTAPDDSIELTLDQPHGDYDMDECGRVIVAPAPPAFPMSGLLGQSIRAVRHIVDRHFDAEIGLLLEFDHGRVRVLNLADELVVTDRALPDETGLSSR</sequence>
<name>A0ABV0B106_9ACTN</name>
<keyword evidence="2" id="KW-1185">Reference proteome</keyword>
<protein>
    <submittedName>
        <fullName evidence="1">Uncharacterized protein</fullName>
    </submittedName>
</protein>
<evidence type="ECO:0000313" key="2">
    <source>
        <dbReference type="Proteomes" id="UP001447516"/>
    </source>
</evidence>
<evidence type="ECO:0000313" key="1">
    <source>
        <dbReference type="EMBL" id="MEN3540635.1"/>
    </source>
</evidence>
<dbReference type="EMBL" id="JBDJAW010000055">
    <property type="protein sequence ID" value="MEN3540635.1"/>
    <property type="molecule type" value="Genomic_DNA"/>
</dbReference>
<comment type="caution">
    <text evidence="1">The sequence shown here is derived from an EMBL/GenBank/DDBJ whole genome shotgun (WGS) entry which is preliminary data.</text>
</comment>